<proteinExistence type="inferred from homology"/>
<dbReference type="Gene3D" id="3.40.50.720">
    <property type="entry name" value="NAD(P)-binding Rossmann-like Domain"/>
    <property type="match status" value="1"/>
</dbReference>
<dbReference type="PANTHER" id="PTHR11011:SF45">
    <property type="entry name" value="FATTY ACYL-COA REDUCTASE CG8306-RELATED"/>
    <property type="match status" value="1"/>
</dbReference>
<comment type="caution">
    <text evidence="3">The sequence shown here is derived from an EMBL/GenBank/DDBJ whole genome shotgun (WGS) entry which is preliminary data.</text>
</comment>
<reference evidence="3" key="1">
    <citation type="submission" date="2020-06" db="EMBL/GenBank/DDBJ databases">
        <authorList>
            <person name="Li T."/>
            <person name="Hu X."/>
            <person name="Zhang T."/>
            <person name="Song X."/>
            <person name="Zhang H."/>
            <person name="Dai N."/>
            <person name="Sheng W."/>
            <person name="Hou X."/>
            <person name="Wei L."/>
        </authorList>
    </citation>
    <scope>NUCLEOTIDE SEQUENCE</scope>
    <source>
        <strain evidence="3">G02</strain>
        <tissue evidence="3">Leaf</tissue>
    </source>
</reference>
<comment type="function">
    <text evidence="1">Catalyzes the reduction of fatty acyl-CoA to fatty alcohols.</text>
</comment>
<accession>A0AAW2KC02</accession>
<comment type="similarity">
    <text evidence="1">Belongs to the fatty acyl-CoA reductase family.</text>
</comment>
<dbReference type="InterPro" id="IPR026055">
    <property type="entry name" value="FAR"/>
</dbReference>
<gene>
    <name evidence="3" type="ORF">Sradi_6265300</name>
</gene>
<reference evidence="3" key="2">
    <citation type="journal article" date="2024" name="Plant">
        <title>Genomic evolution and insights into agronomic trait innovations of Sesamum species.</title>
        <authorList>
            <person name="Miao H."/>
            <person name="Wang L."/>
            <person name="Qu L."/>
            <person name="Liu H."/>
            <person name="Sun Y."/>
            <person name="Le M."/>
            <person name="Wang Q."/>
            <person name="Wei S."/>
            <person name="Zheng Y."/>
            <person name="Lin W."/>
            <person name="Duan Y."/>
            <person name="Cao H."/>
            <person name="Xiong S."/>
            <person name="Wang X."/>
            <person name="Wei L."/>
            <person name="Li C."/>
            <person name="Ma Q."/>
            <person name="Ju M."/>
            <person name="Zhao R."/>
            <person name="Li G."/>
            <person name="Mu C."/>
            <person name="Tian Q."/>
            <person name="Mei H."/>
            <person name="Zhang T."/>
            <person name="Gao T."/>
            <person name="Zhang H."/>
        </authorList>
    </citation>
    <scope>NUCLEOTIDE SEQUENCE</scope>
    <source>
        <strain evidence="3">G02</strain>
    </source>
</reference>
<dbReference type="Pfam" id="PF07993">
    <property type="entry name" value="NAD_binding_4"/>
    <property type="match status" value="1"/>
</dbReference>
<dbReference type="AlphaFoldDB" id="A0AAW2KC02"/>
<comment type="catalytic activity">
    <reaction evidence="1">
        <text>a long-chain fatty acyl-CoA + 2 NADPH + 2 H(+) = a long-chain primary fatty alcohol + 2 NADP(+) + CoA</text>
        <dbReference type="Rhea" id="RHEA:52716"/>
        <dbReference type="ChEBI" id="CHEBI:15378"/>
        <dbReference type="ChEBI" id="CHEBI:57287"/>
        <dbReference type="ChEBI" id="CHEBI:57783"/>
        <dbReference type="ChEBI" id="CHEBI:58349"/>
        <dbReference type="ChEBI" id="CHEBI:77396"/>
        <dbReference type="ChEBI" id="CHEBI:83139"/>
        <dbReference type="EC" id="1.2.1.84"/>
    </reaction>
</comment>
<keyword evidence="1" id="KW-0444">Lipid biosynthesis</keyword>
<keyword evidence="1" id="KW-0521">NADP</keyword>
<evidence type="ECO:0000256" key="1">
    <source>
        <dbReference type="RuleBase" id="RU363097"/>
    </source>
</evidence>
<dbReference type="SUPFAM" id="SSF51735">
    <property type="entry name" value="NAD(P)-binding Rossmann-fold domains"/>
    <property type="match status" value="1"/>
</dbReference>
<feature type="domain" description="Thioester reductase (TE)" evidence="2">
    <location>
        <begin position="35"/>
        <end position="144"/>
    </location>
</feature>
<evidence type="ECO:0000259" key="2">
    <source>
        <dbReference type="Pfam" id="PF07993"/>
    </source>
</evidence>
<name>A0AAW2KC02_SESRA</name>
<dbReference type="InterPro" id="IPR013120">
    <property type="entry name" value="FAR_NAD-bd"/>
</dbReference>
<organism evidence="3">
    <name type="scientific">Sesamum radiatum</name>
    <name type="common">Black benniseed</name>
    <dbReference type="NCBI Taxonomy" id="300843"/>
    <lineage>
        <taxon>Eukaryota</taxon>
        <taxon>Viridiplantae</taxon>
        <taxon>Streptophyta</taxon>
        <taxon>Embryophyta</taxon>
        <taxon>Tracheophyta</taxon>
        <taxon>Spermatophyta</taxon>
        <taxon>Magnoliopsida</taxon>
        <taxon>eudicotyledons</taxon>
        <taxon>Gunneridae</taxon>
        <taxon>Pentapetalae</taxon>
        <taxon>asterids</taxon>
        <taxon>lamiids</taxon>
        <taxon>Lamiales</taxon>
        <taxon>Pedaliaceae</taxon>
        <taxon>Sesamum</taxon>
    </lineage>
</organism>
<protein>
    <recommendedName>
        <fullName evidence="1">Fatty acyl-CoA reductase</fullName>
        <ecNumber evidence="1">1.2.1.84</ecNumber>
    </recommendedName>
</protein>
<dbReference type="GO" id="GO:0080019">
    <property type="term" value="F:alcohol-forming very long-chain fatty acyl-CoA reductase activity"/>
    <property type="evidence" value="ECO:0007669"/>
    <property type="project" value="InterPro"/>
</dbReference>
<dbReference type="EC" id="1.2.1.84" evidence="1"/>
<keyword evidence="1" id="KW-0560">Oxidoreductase</keyword>
<dbReference type="PANTHER" id="PTHR11011">
    <property type="entry name" value="MALE STERILITY PROTEIN 2-RELATED"/>
    <property type="match status" value="1"/>
</dbReference>
<sequence>MNATTTNVVESWPKIDDSAAGIGILDFLQGKKIFITGATGFLGKAVVEKLLRSTGVGKIYVLIKAEDKANAFDRLKSEIINSELLKCLQEEHGASYEAFVKEKLIPVVGNVCEPELGMDFDSANAIMKEVDVIIQSAANTIFDDR</sequence>
<dbReference type="GO" id="GO:0102965">
    <property type="term" value="F:alcohol-forming long-chain fatty acyl-CoA reductase activity"/>
    <property type="evidence" value="ECO:0007669"/>
    <property type="project" value="UniProtKB-EC"/>
</dbReference>
<evidence type="ECO:0000313" key="3">
    <source>
        <dbReference type="EMBL" id="KAL0303972.1"/>
    </source>
</evidence>
<dbReference type="GO" id="GO:0035336">
    <property type="term" value="P:long-chain fatty-acyl-CoA metabolic process"/>
    <property type="evidence" value="ECO:0007669"/>
    <property type="project" value="TreeGrafter"/>
</dbReference>
<dbReference type="EMBL" id="JACGWJ010000029">
    <property type="protein sequence ID" value="KAL0303972.1"/>
    <property type="molecule type" value="Genomic_DNA"/>
</dbReference>
<dbReference type="InterPro" id="IPR036291">
    <property type="entry name" value="NAD(P)-bd_dom_sf"/>
</dbReference>
<dbReference type="GO" id="GO:0010345">
    <property type="term" value="P:suberin biosynthetic process"/>
    <property type="evidence" value="ECO:0007669"/>
    <property type="project" value="TreeGrafter"/>
</dbReference>
<keyword evidence="1" id="KW-0443">Lipid metabolism</keyword>